<keyword evidence="4" id="KW-0472">Membrane</keyword>
<feature type="transmembrane region" description="Helical" evidence="4">
    <location>
        <begin position="628"/>
        <end position="652"/>
    </location>
</feature>
<sequence length="934" mass="100451">MPLTNNAAMSWFPLSQTQPPIVGFLLRRSPVFPEGRSLPAHSQNNAAYFSPDHPSSANSLGPAGEFLKALQRRYSEEIECGPSIWVRQSGGLLSNASWIICDIFCEVFNSFAAGFLVYLAVAQEQGPQPRQLNNALCYWDSPRAALIRDTFYIDGGELSWMASMADGTLSPVSDDNPRGVVFQLNFSTPFNTTNDFNFTTAFITNLTKAAGGGSANNIFPQYYDGAMFANDYDWITYGGLYLNTDAYQPQPANQFVTYQRYPDGPLTFDPGFKLGTLTGNTTRYITNGATANVPSENLGFYFGGLRSNTSGTIFKLSSNTTVTANVQSTTLITADLSDQGRELWSNDTLPPNIPGRANAELVWVPVGEKGILVAIGGVIYPSFATPQKKNNASINALSIATSPTFMTTVSVYDIATKIWYQQNTTGEDHPGQLTQGCTVLASAQDGSSHNIYWYGGYDGLDQKGILSDDVWVLSIPTFAWVKVNSGISSHGRAGHRCTKPYPDQMVVVGGYPSLSGDSIKCVQGFIQVFNLTTAQWITSYHPEKWFNYGVPASVVSVIGGSATGSATQTNPSPNGFSNSSMTALFNTKYDTTKIKTWYPYHLAPSNDVNSTTILPSAVRKPSNGTPGYLAPVLGVVLGLIFIGLVALAIYLWRRKKYLNPNGTATQSEQGTLENRRWVTNWLRNSSSPVPVNEKAPTVTTDDTHVPLEYEQERAYLPEVGGTQIVEMADTSRPTELSGGFVPLSTNKTSRGHGTHRSPSTGSHISHTSSVSRESNGSNARPSISPLPTPRADSPPVGTPIGELPDRQRGFSGISNVSESDRGHLRGISETSVSTDGRAYATPMKIPELEEGGASSHPVYTGAITSAPEATGGARPSAVSPLTPPMAIQEGSDYIGAGSGVSSSSRLGAADTMRGSPSVSENRKSMFEENLDDEK</sequence>
<evidence type="ECO:0000256" key="1">
    <source>
        <dbReference type="ARBA" id="ARBA00022441"/>
    </source>
</evidence>
<evidence type="ECO:0000313" key="5">
    <source>
        <dbReference type="EMBL" id="CAG8983840.1"/>
    </source>
</evidence>
<name>A0A9N9LYX0_9HELO</name>
<accession>A0A9N9LYX0</accession>
<feature type="compositionally biased region" description="Polar residues" evidence="3">
    <location>
        <begin position="756"/>
        <end position="781"/>
    </location>
</feature>
<feature type="region of interest" description="Disordered" evidence="3">
    <location>
        <begin position="730"/>
        <end position="823"/>
    </location>
</feature>
<dbReference type="PANTHER" id="PTHR46228:SF2">
    <property type="entry name" value="KELCH REPEAT PROTEIN (AFU_ORTHOLOGUE AFUA_4G14350)"/>
    <property type="match status" value="1"/>
</dbReference>
<dbReference type="AlphaFoldDB" id="A0A9N9LYX0"/>
<keyword evidence="2" id="KW-0677">Repeat</keyword>
<dbReference type="OrthoDB" id="10251809at2759"/>
<dbReference type="SUPFAM" id="SSF117281">
    <property type="entry name" value="Kelch motif"/>
    <property type="match status" value="1"/>
</dbReference>
<comment type="caution">
    <text evidence="5">The sequence shown here is derived from an EMBL/GenBank/DDBJ whole genome shotgun (WGS) entry which is preliminary data.</text>
</comment>
<dbReference type="PANTHER" id="PTHR46228">
    <property type="entry name" value="KELCH DOMAIN-CONTAINING PROTEIN"/>
    <property type="match status" value="1"/>
</dbReference>
<evidence type="ECO:0000256" key="3">
    <source>
        <dbReference type="SAM" id="MobiDB-lite"/>
    </source>
</evidence>
<keyword evidence="6" id="KW-1185">Reference proteome</keyword>
<dbReference type="InterPro" id="IPR015915">
    <property type="entry name" value="Kelch-typ_b-propeller"/>
</dbReference>
<evidence type="ECO:0000256" key="2">
    <source>
        <dbReference type="ARBA" id="ARBA00022737"/>
    </source>
</evidence>
<gene>
    <name evidence="5" type="ORF">HYALB_00005478</name>
</gene>
<keyword evidence="4" id="KW-1133">Transmembrane helix</keyword>
<reference evidence="5" key="1">
    <citation type="submission" date="2021-07" db="EMBL/GenBank/DDBJ databases">
        <authorList>
            <person name="Durling M."/>
        </authorList>
    </citation>
    <scope>NUCLEOTIDE SEQUENCE</scope>
</reference>
<evidence type="ECO:0000313" key="6">
    <source>
        <dbReference type="Proteomes" id="UP000701801"/>
    </source>
</evidence>
<evidence type="ECO:0008006" key="7">
    <source>
        <dbReference type="Google" id="ProtNLM"/>
    </source>
</evidence>
<feature type="region of interest" description="Disordered" evidence="3">
    <location>
        <begin position="849"/>
        <end position="934"/>
    </location>
</feature>
<organism evidence="5 6">
    <name type="scientific">Hymenoscyphus albidus</name>
    <dbReference type="NCBI Taxonomy" id="595503"/>
    <lineage>
        <taxon>Eukaryota</taxon>
        <taxon>Fungi</taxon>
        <taxon>Dikarya</taxon>
        <taxon>Ascomycota</taxon>
        <taxon>Pezizomycotina</taxon>
        <taxon>Leotiomycetes</taxon>
        <taxon>Helotiales</taxon>
        <taxon>Helotiaceae</taxon>
        <taxon>Hymenoscyphus</taxon>
    </lineage>
</organism>
<protein>
    <recommendedName>
        <fullName evidence="7">Kelch repeat protein</fullName>
    </recommendedName>
</protein>
<dbReference type="Gene3D" id="2.120.10.80">
    <property type="entry name" value="Kelch-type beta propeller"/>
    <property type="match status" value="1"/>
</dbReference>
<dbReference type="Proteomes" id="UP000701801">
    <property type="component" value="Unassembled WGS sequence"/>
</dbReference>
<evidence type="ECO:0000256" key="4">
    <source>
        <dbReference type="SAM" id="Phobius"/>
    </source>
</evidence>
<proteinExistence type="predicted"/>
<keyword evidence="4" id="KW-0812">Transmembrane</keyword>
<keyword evidence="1" id="KW-0880">Kelch repeat</keyword>
<dbReference type="EMBL" id="CAJVRM010000742">
    <property type="protein sequence ID" value="CAG8983840.1"/>
    <property type="molecule type" value="Genomic_DNA"/>
</dbReference>